<proteinExistence type="predicted"/>
<dbReference type="PATRIC" id="fig|1316936.3.peg.2295"/>
<evidence type="ECO:0000313" key="2">
    <source>
        <dbReference type="Proteomes" id="UP000015350"/>
    </source>
</evidence>
<dbReference type="AlphaFoldDB" id="S9S604"/>
<dbReference type="STRING" id="1316936.K678_11508"/>
<dbReference type="eggNOG" id="COG4381">
    <property type="taxonomic scope" value="Bacteria"/>
</dbReference>
<dbReference type="OrthoDB" id="5677166at2"/>
<evidence type="ECO:0000313" key="1">
    <source>
        <dbReference type="EMBL" id="EPY01347.1"/>
    </source>
</evidence>
<organism evidence="1 2">
    <name type="scientific">Magnetospirillum fulvum MGU-K5</name>
    <dbReference type="NCBI Taxonomy" id="1316936"/>
    <lineage>
        <taxon>Bacteria</taxon>
        <taxon>Pseudomonadati</taxon>
        <taxon>Pseudomonadota</taxon>
        <taxon>Alphaproteobacteria</taxon>
        <taxon>Rhodospirillales</taxon>
        <taxon>Rhodospirillaceae</taxon>
        <taxon>Magnetospirillum</taxon>
    </lineage>
</organism>
<sequence>MDFQTAFNGQTLTADWVLIGGLLGQEAGLNTAIALSLFTDRRAEPGDVLPDGTTDRRGWWGDVVPPANAPDDTPWRSGSRLWLLSREKQTAETARRAAFYCREALEWLTRLGVASRVDVTTEWQATGVLGITITVTKAANVTERFGWLWAANDNLATAWKDIAA</sequence>
<accession>S9S604</accession>
<gene>
    <name evidence="1" type="ORF">K678_11508</name>
</gene>
<dbReference type="EMBL" id="AQPH01000043">
    <property type="protein sequence ID" value="EPY01347.1"/>
    <property type="molecule type" value="Genomic_DNA"/>
</dbReference>
<dbReference type="RefSeq" id="WP_021132614.1">
    <property type="nucleotide sequence ID" value="NZ_AQPH01000043.1"/>
</dbReference>
<dbReference type="Proteomes" id="UP000015350">
    <property type="component" value="Unassembled WGS sequence"/>
</dbReference>
<comment type="caution">
    <text evidence="1">The sequence shown here is derived from an EMBL/GenBank/DDBJ whole genome shotgun (WGS) entry which is preliminary data.</text>
</comment>
<name>S9S604_MAGFU</name>
<dbReference type="Pfam" id="PF07409">
    <property type="entry name" value="GP46"/>
    <property type="match status" value="1"/>
</dbReference>
<protein>
    <submittedName>
        <fullName evidence="1">GP46 family protein</fullName>
    </submittedName>
</protein>
<reference evidence="1 2" key="1">
    <citation type="submission" date="2013-04" db="EMBL/GenBank/DDBJ databases">
        <authorList>
            <person name="Kuznetsov B."/>
            <person name="Ivanovsky R."/>
        </authorList>
    </citation>
    <scope>NUCLEOTIDE SEQUENCE [LARGE SCALE GENOMIC DNA]</scope>
    <source>
        <strain evidence="1 2">MGU-K5</strain>
    </source>
</reference>
<dbReference type="InterPro" id="IPR010877">
    <property type="entry name" value="Phage_Mu_Gp46"/>
</dbReference>